<accession>A0A0K2GFA6</accession>
<evidence type="ECO:0000313" key="3">
    <source>
        <dbReference type="Proteomes" id="UP000069205"/>
    </source>
</evidence>
<name>A0A0K2GFA6_NITMO</name>
<evidence type="ECO:0000259" key="1">
    <source>
        <dbReference type="Pfam" id="PF26390"/>
    </source>
</evidence>
<organism evidence="2 3">
    <name type="scientific">Nitrospira moscoviensis</name>
    <dbReference type="NCBI Taxonomy" id="42253"/>
    <lineage>
        <taxon>Bacteria</taxon>
        <taxon>Pseudomonadati</taxon>
        <taxon>Nitrospirota</taxon>
        <taxon>Nitrospiria</taxon>
        <taxon>Nitrospirales</taxon>
        <taxon>Nitrospiraceae</taxon>
        <taxon>Nitrospira</taxon>
    </lineage>
</organism>
<feature type="domain" description="Magnetosome protein MamS/MamX" evidence="1">
    <location>
        <begin position="47"/>
        <end position="126"/>
    </location>
</feature>
<dbReference type="STRING" id="42253.NITMOv2_3241"/>
<dbReference type="PATRIC" id="fig|42253.5.peg.3196"/>
<gene>
    <name evidence="2" type="ORF">NITMOv2_3241</name>
</gene>
<proteinExistence type="predicted"/>
<dbReference type="AlphaFoldDB" id="A0A0K2GFA6"/>
<dbReference type="InterPro" id="IPR058837">
    <property type="entry name" value="MamS_MamX_dom"/>
</dbReference>
<reference evidence="2 3" key="1">
    <citation type="journal article" date="2015" name="Proc. Natl. Acad. Sci. U.S.A.">
        <title>Expanded metabolic versatility of ubiquitous nitrite-oxidizing bacteria from the genus Nitrospira.</title>
        <authorList>
            <person name="Koch H."/>
            <person name="Lucker S."/>
            <person name="Albertsen M."/>
            <person name="Kitzinger K."/>
            <person name="Herbold C."/>
            <person name="Spieck E."/>
            <person name="Nielsen P.H."/>
            <person name="Wagner M."/>
            <person name="Daims H."/>
        </authorList>
    </citation>
    <scope>NUCLEOTIDE SEQUENCE [LARGE SCALE GENOMIC DNA]</scope>
    <source>
        <strain evidence="2 3">NSP M-1</strain>
    </source>
</reference>
<sequence length="152" mass="17362">MLVLVLLIFPLFQGGGAPTSQLVPVTHEVPYQSVTESERIYHEDRARTIRGVIQDQETVKLKDDAQFARLQLKTPDDRVIPVHLGPSWFMEENRHVMELDVGREIEVQGSFETIAGQSVFVAARLYNDRREEGMRLRRDDGMPAWVGGEYLP</sequence>
<dbReference type="KEGG" id="nmv:NITMOv2_3241"/>
<keyword evidence="3" id="KW-1185">Reference proteome</keyword>
<dbReference type="RefSeq" id="WP_053380613.1">
    <property type="nucleotide sequence ID" value="NZ_CP011801.1"/>
</dbReference>
<dbReference type="Pfam" id="PF26390">
    <property type="entry name" value="MamS_MamX"/>
    <property type="match status" value="1"/>
</dbReference>
<dbReference type="EMBL" id="CP011801">
    <property type="protein sequence ID" value="ALA59636.1"/>
    <property type="molecule type" value="Genomic_DNA"/>
</dbReference>
<evidence type="ECO:0000313" key="2">
    <source>
        <dbReference type="EMBL" id="ALA59636.1"/>
    </source>
</evidence>
<dbReference type="Proteomes" id="UP000069205">
    <property type="component" value="Chromosome"/>
</dbReference>
<dbReference type="OrthoDB" id="5455132at2"/>
<protein>
    <recommendedName>
        <fullName evidence="1">Magnetosome protein MamS/MamX domain-containing protein</fullName>
    </recommendedName>
</protein>